<evidence type="ECO:0000313" key="3">
    <source>
        <dbReference type="Proteomes" id="UP001162131"/>
    </source>
</evidence>
<dbReference type="Proteomes" id="UP001162131">
    <property type="component" value="Unassembled WGS sequence"/>
</dbReference>
<dbReference type="EMBL" id="CAJZBQ010000030">
    <property type="protein sequence ID" value="CAG9322132.1"/>
    <property type="molecule type" value="Genomic_DNA"/>
</dbReference>
<feature type="transmembrane region" description="Helical" evidence="1">
    <location>
        <begin position="46"/>
        <end position="66"/>
    </location>
</feature>
<gene>
    <name evidence="2" type="ORF">BSTOLATCC_MIC30512</name>
</gene>
<feature type="transmembrane region" description="Helical" evidence="1">
    <location>
        <begin position="20"/>
        <end position="40"/>
    </location>
</feature>
<protein>
    <submittedName>
        <fullName evidence="2">Uncharacterized protein</fullName>
    </submittedName>
</protein>
<keyword evidence="1" id="KW-0472">Membrane</keyword>
<accession>A0AAU9J7D5</accession>
<reference evidence="2" key="1">
    <citation type="submission" date="2021-09" db="EMBL/GenBank/DDBJ databases">
        <authorList>
            <consortium name="AG Swart"/>
            <person name="Singh M."/>
            <person name="Singh A."/>
            <person name="Seah K."/>
            <person name="Emmerich C."/>
        </authorList>
    </citation>
    <scope>NUCLEOTIDE SEQUENCE</scope>
    <source>
        <strain evidence="2">ATCC30299</strain>
    </source>
</reference>
<evidence type="ECO:0000313" key="2">
    <source>
        <dbReference type="EMBL" id="CAG9322132.1"/>
    </source>
</evidence>
<proteinExistence type="predicted"/>
<dbReference type="AlphaFoldDB" id="A0AAU9J7D5"/>
<evidence type="ECO:0000256" key="1">
    <source>
        <dbReference type="SAM" id="Phobius"/>
    </source>
</evidence>
<keyword evidence="1" id="KW-1133">Transmembrane helix</keyword>
<keyword evidence="3" id="KW-1185">Reference proteome</keyword>
<sequence>MQLDPPLAVCSKIPLYKGKVLCTSIITLVWVLIPIVIFLIVNAAAIILWLIYLCPYITTGISGICISRSTIPSRISTVTALFICLLVYSIINVAFWGILFMVLIIAINGYSCNSSDDDNCSTWEGLGWFFTWFTLFFAVYFLVACFLSIRGIRVSRILKAQLANQTNSNQIYMLSPGGYTMQGQNLQAGYQQFSGSNTGYISPSYRSPAYNNAVSYNP</sequence>
<name>A0AAU9J7D5_9CILI</name>
<keyword evidence="1" id="KW-0812">Transmembrane</keyword>
<organism evidence="2 3">
    <name type="scientific">Blepharisma stoltei</name>
    <dbReference type="NCBI Taxonomy" id="1481888"/>
    <lineage>
        <taxon>Eukaryota</taxon>
        <taxon>Sar</taxon>
        <taxon>Alveolata</taxon>
        <taxon>Ciliophora</taxon>
        <taxon>Postciliodesmatophora</taxon>
        <taxon>Heterotrichea</taxon>
        <taxon>Heterotrichida</taxon>
        <taxon>Blepharismidae</taxon>
        <taxon>Blepharisma</taxon>
    </lineage>
</organism>
<feature type="transmembrane region" description="Helical" evidence="1">
    <location>
        <begin position="78"/>
        <end position="107"/>
    </location>
</feature>
<comment type="caution">
    <text evidence="2">The sequence shown here is derived from an EMBL/GenBank/DDBJ whole genome shotgun (WGS) entry which is preliminary data.</text>
</comment>
<feature type="transmembrane region" description="Helical" evidence="1">
    <location>
        <begin position="127"/>
        <end position="149"/>
    </location>
</feature>